<comment type="subcellular location">
    <subcellularLocation>
        <location evidence="1">Membrane</location>
    </subcellularLocation>
</comment>
<keyword evidence="8" id="KW-1185">Reference proteome</keyword>
<evidence type="ECO:0000313" key="7">
    <source>
        <dbReference type="EMBL" id="PSM51884.1"/>
    </source>
</evidence>
<dbReference type="Gene3D" id="3.40.710.10">
    <property type="entry name" value="DD-peptidase/beta-lactamase superfamily"/>
    <property type="match status" value="1"/>
</dbReference>
<feature type="transmembrane region" description="Helical" evidence="4">
    <location>
        <begin position="12"/>
        <end position="34"/>
    </location>
</feature>
<evidence type="ECO:0000256" key="1">
    <source>
        <dbReference type="ARBA" id="ARBA00004370"/>
    </source>
</evidence>
<dbReference type="GO" id="GO:0071555">
    <property type="term" value="P:cell wall organization"/>
    <property type="evidence" value="ECO:0007669"/>
    <property type="project" value="TreeGrafter"/>
</dbReference>
<dbReference type="InterPro" id="IPR005311">
    <property type="entry name" value="PBP_dimer"/>
</dbReference>
<evidence type="ECO:0000256" key="3">
    <source>
        <dbReference type="ARBA" id="ARBA00023136"/>
    </source>
</evidence>
<organism evidence="7 8">
    <name type="scientific">Campylobacter blaseri</name>
    <dbReference type="NCBI Taxonomy" id="2042961"/>
    <lineage>
        <taxon>Bacteria</taxon>
        <taxon>Pseudomonadati</taxon>
        <taxon>Campylobacterota</taxon>
        <taxon>Epsilonproteobacteria</taxon>
        <taxon>Campylobacterales</taxon>
        <taxon>Campylobacteraceae</taxon>
        <taxon>Campylobacter</taxon>
    </lineage>
</organism>
<dbReference type="RefSeq" id="WP_106871240.1">
    <property type="nucleotide sequence ID" value="NZ_CP053841.1"/>
</dbReference>
<dbReference type="Proteomes" id="UP000240535">
    <property type="component" value="Unassembled WGS sequence"/>
</dbReference>
<comment type="caution">
    <text evidence="7">The sequence shown here is derived from an EMBL/GenBank/DDBJ whole genome shotgun (WGS) entry which is preliminary data.</text>
</comment>
<keyword evidence="2" id="KW-0121">Carboxypeptidase</keyword>
<proteinExistence type="predicted"/>
<keyword evidence="2" id="KW-0645">Protease</keyword>
<dbReference type="EMBL" id="PDHH01000004">
    <property type="protein sequence ID" value="PSM51884.1"/>
    <property type="molecule type" value="Genomic_DNA"/>
</dbReference>
<gene>
    <name evidence="7" type="ORF">CQ405_04780</name>
</gene>
<evidence type="ECO:0000259" key="6">
    <source>
        <dbReference type="Pfam" id="PF03717"/>
    </source>
</evidence>
<dbReference type="OrthoDB" id="9789078at2"/>
<dbReference type="InterPro" id="IPR012338">
    <property type="entry name" value="Beta-lactam/transpept-like"/>
</dbReference>
<feature type="domain" description="Penicillin-binding protein dimerisation" evidence="6">
    <location>
        <begin position="52"/>
        <end position="207"/>
    </location>
</feature>
<dbReference type="InterPro" id="IPR036138">
    <property type="entry name" value="PBP_dimer_sf"/>
</dbReference>
<evidence type="ECO:0000259" key="5">
    <source>
        <dbReference type="Pfam" id="PF00905"/>
    </source>
</evidence>
<reference evidence="8" key="1">
    <citation type="submission" date="2017-10" db="EMBL/GenBank/DDBJ databases">
        <title>Campylobacter species from seals.</title>
        <authorList>
            <person name="Gilbert M.J."/>
            <person name="Zomer A.L."/>
            <person name="Timmerman A.J."/>
            <person name="Duim B."/>
            <person name="Wagenaar J.A."/>
        </authorList>
    </citation>
    <scope>NUCLEOTIDE SEQUENCE [LARGE SCALE GENOMIC DNA]</scope>
    <source>
        <strain evidence="8">17S00004-5</strain>
    </source>
</reference>
<keyword evidence="4" id="KW-0812">Transmembrane</keyword>
<sequence>MHKNKDTRLSAIIIFMLIVPLLLSLFILAAYYWANTDRNLPTLQLKKENLSIRGDIISQDGFILAHSKKLHKITVDTRSIDINKLDMFINLYSIYTGEDKQKIKNLLSKKNGSVVLSFNADTKTAENLKSLSRKLNQKKVFMPFKVRNGIYSPAIDIDIIQSGENRNYIANDSLSPILGYVKKEEINNITRTQGVKGVEKFYDYYLSDYKNDEIKGYRDIGNNIILDKSSLLNKKESGFNIILNIPIKLQKRIELLLSQKAKQYDAKEIILGIIESKTGKVLSLVSSQRYNPSKITKKDYHALNSSAIEYIYEPGSVIKPIVFSIIYEAGKVKPNDIINTHNGVFRLGRQTIKDTHPKKEMSAEDIIVYSSNIGMAELSERIDGLSLAQGFNSFKISRHTNIDLPYEHQGNIRALNNKTHKISVSYGYAINTTFIQLLNAYTIFNNSGLISSPRVVNTLEKNGKYYEINKPNLEKAISPKTAEAVKEILINTVKRGTGRGAQTNGLIVGGKTGTAKVAQGGKYGDLYNSSFFGFANDANRSYTIGALVIEPKQGSYYASQTALPVFKEVINILIDEGYLTPAKSNEDIDIDKNDLENIID</sequence>
<dbReference type="SUPFAM" id="SSF56519">
    <property type="entry name" value="Penicillin binding protein dimerisation domain"/>
    <property type="match status" value="1"/>
</dbReference>
<dbReference type="Gene3D" id="3.30.450.330">
    <property type="match status" value="1"/>
</dbReference>
<protein>
    <submittedName>
        <fullName evidence="7">Penicillin-binding protein</fullName>
    </submittedName>
</protein>
<evidence type="ECO:0000256" key="2">
    <source>
        <dbReference type="ARBA" id="ARBA00022645"/>
    </source>
</evidence>
<dbReference type="InterPro" id="IPR050515">
    <property type="entry name" value="Beta-lactam/transpept"/>
</dbReference>
<dbReference type="SUPFAM" id="SSF56601">
    <property type="entry name" value="beta-lactamase/transpeptidase-like"/>
    <property type="match status" value="1"/>
</dbReference>
<feature type="domain" description="Penicillin-binding protein transpeptidase" evidence="5">
    <location>
        <begin position="273"/>
        <end position="570"/>
    </location>
</feature>
<dbReference type="Pfam" id="PF00905">
    <property type="entry name" value="Transpeptidase"/>
    <property type="match status" value="1"/>
</dbReference>
<dbReference type="GO" id="GO:0004180">
    <property type="term" value="F:carboxypeptidase activity"/>
    <property type="evidence" value="ECO:0007669"/>
    <property type="project" value="UniProtKB-KW"/>
</dbReference>
<dbReference type="Pfam" id="PF03717">
    <property type="entry name" value="PBP_dimer"/>
    <property type="match status" value="1"/>
</dbReference>
<accession>A0A2P8R067</accession>
<keyword evidence="4" id="KW-1133">Transmembrane helix</keyword>
<keyword evidence="2" id="KW-0378">Hydrolase</keyword>
<name>A0A2P8R067_9BACT</name>
<dbReference type="AlphaFoldDB" id="A0A2P8R067"/>
<dbReference type="GO" id="GO:0008658">
    <property type="term" value="F:penicillin binding"/>
    <property type="evidence" value="ECO:0007669"/>
    <property type="project" value="InterPro"/>
</dbReference>
<keyword evidence="3 4" id="KW-0472">Membrane</keyword>
<dbReference type="Gene3D" id="3.90.1310.10">
    <property type="entry name" value="Penicillin-binding protein 2a (Domain 2)"/>
    <property type="match status" value="1"/>
</dbReference>
<evidence type="ECO:0000256" key="4">
    <source>
        <dbReference type="SAM" id="Phobius"/>
    </source>
</evidence>
<evidence type="ECO:0000313" key="8">
    <source>
        <dbReference type="Proteomes" id="UP000240535"/>
    </source>
</evidence>
<dbReference type="PANTHER" id="PTHR30627">
    <property type="entry name" value="PEPTIDOGLYCAN D,D-TRANSPEPTIDASE"/>
    <property type="match status" value="1"/>
</dbReference>
<dbReference type="GO" id="GO:0005886">
    <property type="term" value="C:plasma membrane"/>
    <property type="evidence" value="ECO:0007669"/>
    <property type="project" value="TreeGrafter"/>
</dbReference>
<dbReference type="InterPro" id="IPR001460">
    <property type="entry name" value="PCN-bd_Tpept"/>
</dbReference>
<dbReference type="PANTHER" id="PTHR30627:SF1">
    <property type="entry name" value="PEPTIDOGLYCAN D,D-TRANSPEPTIDASE FTSI"/>
    <property type="match status" value="1"/>
</dbReference>